<evidence type="ECO:0000313" key="2">
    <source>
        <dbReference type="Proteomes" id="UP000789405"/>
    </source>
</evidence>
<proteinExistence type="predicted"/>
<feature type="non-terminal residue" evidence="1">
    <location>
        <position position="174"/>
    </location>
</feature>
<keyword evidence="2" id="KW-1185">Reference proteome</keyword>
<protein>
    <submittedName>
        <fullName evidence="1">22179_t:CDS:1</fullName>
    </submittedName>
</protein>
<reference evidence="1" key="1">
    <citation type="submission" date="2021-06" db="EMBL/GenBank/DDBJ databases">
        <authorList>
            <person name="Kallberg Y."/>
            <person name="Tangrot J."/>
            <person name="Rosling A."/>
        </authorList>
    </citation>
    <scope>NUCLEOTIDE SEQUENCE</scope>
    <source>
        <strain evidence="1">MA453B</strain>
    </source>
</reference>
<sequence>MSSQETFIEITPQDMYLDSRKFQENLNDGKYPLEVTVSFTYCGYNYILERRSAYIILKILPRYKRFCDAEITINVLDLTGQHKPTKKMFKINQTLRGDLKKEFKTAVLSVVYIKGLIYVDRNFRSSLDMFNSSKMSDEHNILIENKTVIEEQGLNHPKKKLERGFFNFFKQAYG</sequence>
<accession>A0A9N9DDL0</accession>
<gene>
    <name evidence="1" type="ORF">DERYTH_LOCUS9401</name>
</gene>
<dbReference type="AlphaFoldDB" id="A0A9N9DDL0"/>
<evidence type="ECO:0000313" key="1">
    <source>
        <dbReference type="EMBL" id="CAG8636051.1"/>
    </source>
</evidence>
<name>A0A9N9DDL0_9GLOM</name>
<organism evidence="1 2">
    <name type="scientific">Dentiscutata erythropus</name>
    <dbReference type="NCBI Taxonomy" id="1348616"/>
    <lineage>
        <taxon>Eukaryota</taxon>
        <taxon>Fungi</taxon>
        <taxon>Fungi incertae sedis</taxon>
        <taxon>Mucoromycota</taxon>
        <taxon>Glomeromycotina</taxon>
        <taxon>Glomeromycetes</taxon>
        <taxon>Diversisporales</taxon>
        <taxon>Gigasporaceae</taxon>
        <taxon>Dentiscutata</taxon>
    </lineage>
</organism>
<dbReference type="EMBL" id="CAJVPY010005127">
    <property type="protein sequence ID" value="CAG8636051.1"/>
    <property type="molecule type" value="Genomic_DNA"/>
</dbReference>
<comment type="caution">
    <text evidence="1">The sequence shown here is derived from an EMBL/GenBank/DDBJ whole genome shotgun (WGS) entry which is preliminary data.</text>
</comment>
<dbReference type="Proteomes" id="UP000789405">
    <property type="component" value="Unassembled WGS sequence"/>
</dbReference>